<evidence type="ECO:0000256" key="8">
    <source>
        <dbReference type="ARBA" id="ARBA00023136"/>
    </source>
</evidence>
<keyword evidence="5" id="KW-0999">Mitochondrion inner membrane</keyword>
<dbReference type="GO" id="GO:0007007">
    <property type="term" value="P:inner mitochondrial membrane organization"/>
    <property type="evidence" value="ECO:0007669"/>
    <property type="project" value="TreeGrafter"/>
</dbReference>
<dbReference type="GO" id="GO:0005743">
    <property type="term" value="C:mitochondrial inner membrane"/>
    <property type="evidence" value="ECO:0007669"/>
    <property type="project" value="UniProtKB-SubCell"/>
</dbReference>
<evidence type="ECO:0000313" key="16">
    <source>
        <dbReference type="Proteomes" id="UP000054845"/>
    </source>
</evidence>
<dbReference type="GO" id="GO:0047184">
    <property type="term" value="F:1-acylglycerophosphocholine O-acyltransferase activity"/>
    <property type="evidence" value="ECO:0007669"/>
    <property type="project" value="TreeGrafter"/>
</dbReference>
<evidence type="ECO:0000256" key="1">
    <source>
        <dbReference type="ARBA" id="ARBA00004137"/>
    </source>
</evidence>
<evidence type="ECO:0000256" key="2">
    <source>
        <dbReference type="ARBA" id="ARBA00010524"/>
    </source>
</evidence>
<dbReference type="SMART" id="SM00563">
    <property type="entry name" value="PlsC"/>
    <property type="match status" value="1"/>
</dbReference>
<evidence type="ECO:0000313" key="15">
    <source>
        <dbReference type="EMBL" id="CEH12424.1"/>
    </source>
</evidence>
<proteinExistence type="inferred from homology"/>
<dbReference type="PANTHER" id="PTHR12497:SF0">
    <property type="entry name" value="TAFAZZIN"/>
    <property type="match status" value="1"/>
</dbReference>
<comment type="similarity">
    <text evidence="2 12">Belongs to the taffazin family.</text>
</comment>
<evidence type="ECO:0000259" key="14">
    <source>
        <dbReference type="SMART" id="SM00563"/>
    </source>
</evidence>
<dbReference type="PANTHER" id="PTHR12497">
    <property type="entry name" value="TAZ PROTEIN TAFAZZIN"/>
    <property type="match status" value="1"/>
</dbReference>
<keyword evidence="8" id="KW-0472">Membrane</keyword>
<feature type="domain" description="Phospholipid/glycerol acyltransferase" evidence="14">
    <location>
        <begin position="50"/>
        <end position="178"/>
    </location>
</feature>
<dbReference type="GO" id="GO:0035965">
    <property type="term" value="P:cardiolipin acyl-chain remodeling"/>
    <property type="evidence" value="ECO:0007669"/>
    <property type="project" value="TreeGrafter"/>
</dbReference>
<dbReference type="Proteomes" id="UP000054845">
    <property type="component" value="Unassembled WGS sequence"/>
</dbReference>
<feature type="compositionally biased region" description="Low complexity" evidence="13">
    <location>
        <begin position="241"/>
        <end position="268"/>
    </location>
</feature>
<keyword evidence="9 15" id="KW-0012">Acyltransferase</keyword>
<dbReference type="SUPFAM" id="SSF69593">
    <property type="entry name" value="Glycerol-3-phosphate (1)-acyltransferase"/>
    <property type="match status" value="1"/>
</dbReference>
<name>A0A0P1B8Y4_9BASI</name>
<dbReference type="AlphaFoldDB" id="A0A0P1B8Y4"/>
<dbReference type="InterPro" id="IPR000872">
    <property type="entry name" value="Tafazzin"/>
</dbReference>
<feature type="compositionally biased region" description="Polar residues" evidence="13">
    <location>
        <begin position="228"/>
        <end position="240"/>
    </location>
</feature>
<evidence type="ECO:0000256" key="7">
    <source>
        <dbReference type="ARBA" id="ARBA00023128"/>
    </source>
</evidence>
<keyword evidence="3 15" id="KW-0808">Transferase</keyword>
<protein>
    <recommendedName>
        <fullName evidence="12">Tafazzin family protein</fullName>
    </recommendedName>
</protein>
<comment type="subcellular location">
    <subcellularLocation>
        <location evidence="1">Mitochondrion inner membrane</location>
        <topology evidence="1">Peripheral membrane protein</topology>
        <orientation evidence="1">Intermembrane side</orientation>
    </subcellularLocation>
    <subcellularLocation>
        <location evidence="10">Mitochondrion outer membrane</location>
        <topology evidence="10">Peripheral membrane protein</topology>
        <orientation evidence="10">Intermembrane side</orientation>
    </subcellularLocation>
</comment>
<evidence type="ECO:0000256" key="11">
    <source>
        <dbReference type="ARBA" id="ARBA00047906"/>
    </source>
</evidence>
<sequence>MPFRPLVSTIALFSRGFLSRPWASSVEIKGMDRFLDILYDDRRRKDGRGILTYANHISVMDDPTIFGKMPFSTFQRQETTRWTLGAADIMFTNALFRYFFTHGQVLSTDRGRGVFQPSIDTAIDKLLTGQWVHIFPEGYVNMSRKAICRRFKWGIGRLLLESHREKTPIVIPIWIEGLDAMMPEPRNHPRWMPRPGANIKITFGDPVESTLGPLLPSKAPAWQTVSSPVSSNQAASNVSLSDSRSISRASSSSISDDISSFSSSIDADYPAPTSDKYPPPTPLAPPPPGGYALPQAGSRSHNSLASGADQPEARLLRSRLAAALRARLLQLGEKSAGKELRGLVHTLMKEERIE</sequence>
<dbReference type="InterPro" id="IPR002123">
    <property type="entry name" value="Plipid/glycerol_acylTrfase"/>
</dbReference>
<reference evidence="15 16" key="1">
    <citation type="submission" date="2014-09" db="EMBL/GenBank/DDBJ databases">
        <authorList>
            <person name="Magalhaes I.L.F."/>
            <person name="Oliveira U."/>
            <person name="Santos F.R."/>
            <person name="Vidigal T.H.D.A."/>
            <person name="Brescovit A.D."/>
            <person name="Santos A.J."/>
        </authorList>
    </citation>
    <scope>NUCLEOTIDE SEQUENCE [LARGE SCALE GENOMIC DNA]</scope>
</reference>
<evidence type="ECO:0000256" key="9">
    <source>
        <dbReference type="ARBA" id="ARBA00023315"/>
    </source>
</evidence>
<dbReference type="EMBL" id="CCYA01000149">
    <property type="protein sequence ID" value="CEH12424.1"/>
    <property type="molecule type" value="Genomic_DNA"/>
</dbReference>
<evidence type="ECO:0000256" key="3">
    <source>
        <dbReference type="ARBA" id="ARBA00022679"/>
    </source>
</evidence>
<evidence type="ECO:0000256" key="13">
    <source>
        <dbReference type="SAM" id="MobiDB-lite"/>
    </source>
</evidence>
<evidence type="ECO:0000256" key="10">
    <source>
        <dbReference type="ARBA" id="ARBA00024323"/>
    </source>
</evidence>
<keyword evidence="6" id="KW-0443">Lipid metabolism</keyword>
<evidence type="ECO:0000256" key="12">
    <source>
        <dbReference type="RuleBase" id="RU365062"/>
    </source>
</evidence>
<keyword evidence="7" id="KW-0496">Mitochondrion</keyword>
<evidence type="ECO:0000256" key="5">
    <source>
        <dbReference type="ARBA" id="ARBA00022792"/>
    </source>
</evidence>
<dbReference type="OrthoDB" id="193467at2759"/>
<dbReference type="STRING" id="401625.A0A0P1B8Y4"/>
<dbReference type="GO" id="GO:0005741">
    <property type="term" value="C:mitochondrial outer membrane"/>
    <property type="evidence" value="ECO:0007669"/>
    <property type="project" value="UniProtKB-SubCell"/>
</dbReference>
<accession>A0A0P1B8Y4</accession>
<evidence type="ECO:0000256" key="6">
    <source>
        <dbReference type="ARBA" id="ARBA00023098"/>
    </source>
</evidence>
<evidence type="ECO:0000256" key="4">
    <source>
        <dbReference type="ARBA" id="ARBA00022787"/>
    </source>
</evidence>
<dbReference type="CDD" id="cd07989">
    <property type="entry name" value="LPLAT_AGPAT-like"/>
    <property type="match status" value="1"/>
</dbReference>
<comment type="catalytic activity">
    <reaction evidence="11">
        <text>1'-[1,2-diacyl-sn-glycero-3-phospho],3'-[1-acyl-sn-glycero-3-phospho]-glycerol + a 1,2-diacyl-sn-glycero-3-phosphocholine = a cardiolipin + a 1-acyl-sn-glycero-3-phosphocholine</text>
        <dbReference type="Rhea" id="RHEA:33731"/>
        <dbReference type="ChEBI" id="CHEBI:57643"/>
        <dbReference type="ChEBI" id="CHEBI:58168"/>
        <dbReference type="ChEBI" id="CHEBI:62237"/>
        <dbReference type="ChEBI" id="CHEBI:64743"/>
    </reaction>
    <physiologicalReaction direction="left-to-right" evidence="11">
        <dbReference type="Rhea" id="RHEA:33732"/>
    </physiologicalReaction>
    <physiologicalReaction direction="right-to-left" evidence="11">
        <dbReference type="Rhea" id="RHEA:33733"/>
    </physiologicalReaction>
</comment>
<dbReference type="PRINTS" id="PR00979">
    <property type="entry name" value="TAFAZZIN"/>
</dbReference>
<keyword evidence="16" id="KW-1185">Reference proteome</keyword>
<keyword evidence="4" id="KW-1000">Mitochondrion outer membrane</keyword>
<feature type="compositionally biased region" description="Pro residues" evidence="13">
    <location>
        <begin position="277"/>
        <end position="289"/>
    </location>
</feature>
<feature type="region of interest" description="Disordered" evidence="13">
    <location>
        <begin position="228"/>
        <end position="310"/>
    </location>
</feature>
<dbReference type="Pfam" id="PF01553">
    <property type="entry name" value="Acyltransferase"/>
    <property type="match status" value="1"/>
</dbReference>
<organism evidence="15 16">
    <name type="scientific">Ceraceosorus bombacis</name>
    <dbReference type="NCBI Taxonomy" id="401625"/>
    <lineage>
        <taxon>Eukaryota</taxon>
        <taxon>Fungi</taxon>
        <taxon>Dikarya</taxon>
        <taxon>Basidiomycota</taxon>
        <taxon>Ustilaginomycotina</taxon>
        <taxon>Exobasidiomycetes</taxon>
        <taxon>Ceraceosorales</taxon>
        <taxon>Ceraceosoraceae</taxon>
        <taxon>Ceraceosorus</taxon>
    </lineage>
</organism>